<reference evidence="1 2" key="1">
    <citation type="submission" date="2019-09" db="EMBL/GenBank/DDBJ databases">
        <title>NBRP : Genome information of microbial organism related human and environment.</title>
        <authorList>
            <person name="Hattori M."/>
            <person name="Oshima K."/>
            <person name="Inaba H."/>
            <person name="Suda W."/>
            <person name="Sakamoto M."/>
            <person name="Iino T."/>
            <person name="Kitahara M."/>
            <person name="Oshida Y."/>
            <person name="Iida T."/>
            <person name="Kudo T."/>
            <person name="Itoh T."/>
            <person name="Ohkuma M."/>
        </authorList>
    </citation>
    <scope>NUCLEOTIDE SEQUENCE [LARGE SCALE GENOMIC DNA]</scope>
    <source>
        <strain evidence="1 2">Q-1</strain>
    </source>
</reference>
<proteinExistence type="predicted"/>
<evidence type="ECO:0000313" key="2">
    <source>
        <dbReference type="Proteomes" id="UP000324996"/>
    </source>
</evidence>
<protein>
    <submittedName>
        <fullName evidence="1">Uncharacterized protein</fullName>
    </submittedName>
</protein>
<gene>
    <name evidence="1" type="ORF">JCM17846_29690</name>
</gene>
<organism evidence="1 2">
    <name type="scientific">Iodidimonas nitroreducens</name>
    <dbReference type="NCBI Taxonomy" id="1236968"/>
    <lineage>
        <taxon>Bacteria</taxon>
        <taxon>Pseudomonadati</taxon>
        <taxon>Pseudomonadota</taxon>
        <taxon>Alphaproteobacteria</taxon>
        <taxon>Iodidimonadales</taxon>
        <taxon>Iodidimonadaceae</taxon>
        <taxon>Iodidimonas</taxon>
    </lineage>
</organism>
<name>A0A5A7NBI2_9PROT</name>
<dbReference type="AlphaFoldDB" id="A0A5A7NBI2"/>
<keyword evidence="2" id="KW-1185">Reference proteome</keyword>
<dbReference type="EMBL" id="BKCN01000021">
    <property type="protein sequence ID" value="GER05287.1"/>
    <property type="molecule type" value="Genomic_DNA"/>
</dbReference>
<dbReference type="Proteomes" id="UP000324996">
    <property type="component" value="Unassembled WGS sequence"/>
</dbReference>
<dbReference type="RefSeq" id="WP_042086910.1">
    <property type="nucleotide sequence ID" value="NZ_BKCN01000021.1"/>
</dbReference>
<comment type="caution">
    <text evidence="1">The sequence shown here is derived from an EMBL/GenBank/DDBJ whole genome shotgun (WGS) entry which is preliminary data.</text>
</comment>
<evidence type="ECO:0000313" key="1">
    <source>
        <dbReference type="EMBL" id="GER05287.1"/>
    </source>
</evidence>
<sequence>MPHDLHLSDYLDGYRFICRCPHCGITWSVRPADLLQRPDLHGRMTLDELAAILPCRRARDHQGRIQERESAKTAKDLRITPIKSRPDHHFIAGMV</sequence>
<accession>A0A5A7NBI2</accession>